<evidence type="ECO:0000256" key="1">
    <source>
        <dbReference type="SAM" id="MobiDB-lite"/>
    </source>
</evidence>
<gene>
    <name evidence="3" type="ORF">D9611_008621</name>
</gene>
<dbReference type="EMBL" id="JAACJK010000224">
    <property type="protein sequence ID" value="KAF5313382.1"/>
    <property type="molecule type" value="Genomic_DNA"/>
</dbReference>
<protein>
    <submittedName>
        <fullName evidence="3">Uncharacterized protein</fullName>
    </submittedName>
</protein>
<keyword evidence="2" id="KW-0812">Transmembrane</keyword>
<feature type="compositionally biased region" description="Basic and acidic residues" evidence="1">
    <location>
        <begin position="236"/>
        <end position="262"/>
    </location>
</feature>
<sequence length="900" mass="97579">MDSNAAIADMDGLVDGTPASAGFDRARPFHHNLPEDQGDQPQEGDPEMGQSNARPMPAPAQVAQVALEGRQPRVSESASTVRALPRHVVEELEKLRLSRDDGDSEEGTVSIIGGEGTEGSLSGWVDTPTTSQLFISAAEEHRPHETDDPNQAPAPPQQPFMMPTTASMTSTAFSFFPSMPPSPRLTGVDTSALPSPPSSPADSVSSLPSVSSSFFFSSAAASPRLGMERSLSGEGQQRDRSEHSRDEHQDHTEGGVKGEATAEGKQQQGAPPANRRRRTIRQQRSYQDESSFSSLESSPSSLELIAGARGHSRARRGVWPQRAGRQQIGDGHYSDAAGAASGLVIPSLMLPPALKRPTPYGQTLGEVRLLVLARQGHAVHGRGFLASLLLDNNEDVVEVGEWEDPADRVQWAGNYDDEVDEEMVQLGKAGAKVLRASTDWIEHTDAHGLEKYEPMRNVEVVELPSYDALTEGNTLIEHLKNVVHEPFHSVSDILHPDSQPSAVLANLVGSASTPLFTAFILLLPSAMTPFDRRIVDALGPHVPIIVLPASAVSSASTFSSYPVSSSSSFSTSFPASPHLTSSANFPEHEERPSPIPTAPPLVLSSFRPQDATALKQGLFHSPETLATLRMEAAGRFLRWREVERVVRGLSGGSATTRARMHSDGRSLSRGGGERRKYGMGWRGWDKERWEREWMGEFSRDVAVGIADMERRMEGLSGDETDIEDETLRSPGQMKEASSSDSIVNEKEEYSEIVERSEDVVDEEYLLASRVTAYTHSHPFDPLHLPSFLLFTASMLGPLRARVVEMLKRVIWTPFTIVFHPVEVSPSPAHSSPTSEQASEVSEKRGSASEMTVVPESSRMRRQSSKGGDADHQKWMVVGGMVGVGFCVGVGVGVVAARTTD</sequence>
<feature type="compositionally biased region" description="Low complexity" evidence="1">
    <location>
        <begin position="200"/>
        <end position="209"/>
    </location>
</feature>
<feature type="compositionally biased region" description="Basic and acidic residues" evidence="1">
    <location>
        <begin position="660"/>
        <end position="672"/>
    </location>
</feature>
<evidence type="ECO:0000313" key="4">
    <source>
        <dbReference type="Proteomes" id="UP000541558"/>
    </source>
</evidence>
<feature type="region of interest" description="Disordered" evidence="1">
    <location>
        <begin position="1"/>
        <end position="59"/>
    </location>
</feature>
<reference evidence="3 4" key="1">
    <citation type="journal article" date="2020" name="ISME J.">
        <title>Uncovering the hidden diversity of litter-decomposition mechanisms in mushroom-forming fungi.</title>
        <authorList>
            <person name="Floudas D."/>
            <person name="Bentzer J."/>
            <person name="Ahren D."/>
            <person name="Johansson T."/>
            <person name="Persson P."/>
            <person name="Tunlid A."/>
        </authorList>
    </citation>
    <scope>NUCLEOTIDE SEQUENCE [LARGE SCALE GENOMIC DNA]</scope>
    <source>
        <strain evidence="3 4">CBS 175.51</strain>
    </source>
</reference>
<dbReference type="Proteomes" id="UP000541558">
    <property type="component" value="Unassembled WGS sequence"/>
</dbReference>
<feature type="region of interest" description="Disordered" evidence="1">
    <location>
        <begin position="223"/>
        <end position="333"/>
    </location>
</feature>
<proteinExistence type="predicted"/>
<feature type="compositionally biased region" description="Polar residues" evidence="1">
    <location>
        <begin position="827"/>
        <end position="839"/>
    </location>
</feature>
<keyword evidence="2" id="KW-0472">Membrane</keyword>
<feature type="compositionally biased region" description="Low complexity" evidence="1">
    <location>
        <begin position="568"/>
        <end position="577"/>
    </location>
</feature>
<feature type="compositionally biased region" description="Acidic residues" evidence="1">
    <location>
        <begin position="36"/>
        <end position="46"/>
    </location>
</feature>
<keyword evidence="2" id="KW-1133">Transmembrane helix</keyword>
<feature type="compositionally biased region" description="Basic and acidic residues" evidence="1">
    <location>
        <begin position="138"/>
        <end position="147"/>
    </location>
</feature>
<name>A0A8H5AYP2_9AGAR</name>
<feature type="compositionally biased region" description="Low complexity" evidence="1">
    <location>
        <begin position="289"/>
        <end position="309"/>
    </location>
</feature>
<dbReference type="OrthoDB" id="3350156at2759"/>
<organism evidence="3 4">
    <name type="scientific">Ephemerocybe angulata</name>
    <dbReference type="NCBI Taxonomy" id="980116"/>
    <lineage>
        <taxon>Eukaryota</taxon>
        <taxon>Fungi</taxon>
        <taxon>Dikarya</taxon>
        <taxon>Basidiomycota</taxon>
        <taxon>Agaricomycotina</taxon>
        <taxon>Agaricomycetes</taxon>
        <taxon>Agaricomycetidae</taxon>
        <taxon>Agaricales</taxon>
        <taxon>Agaricineae</taxon>
        <taxon>Psathyrellaceae</taxon>
        <taxon>Ephemerocybe</taxon>
    </lineage>
</organism>
<accession>A0A8H5AYP2</accession>
<dbReference type="AlphaFoldDB" id="A0A8H5AYP2"/>
<evidence type="ECO:0000256" key="2">
    <source>
        <dbReference type="SAM" id="Phobius"/>
    </source>
</evidence>
<feature type="region of interest" description="Disordered" evidence="1">
    <location>
        <begin position="823"/>
        <end position="870"/>
    </location>
</feature>
<feature type="transmembrane region" description="Helical" evidence="2">
    <location>
        <begin position="874"/>
        <end position="896"/>
    </location>
</feature>
<keyword evidence="4" id="KW-1185">Reference proteome</keyword>
<feature type="region of interest" description="Disordered" evidence="1">
    <location>
        <begin position="653"/>
        <end position="672"/>
    </location>
</feature>
<comment type="caution">
    <text evidence="3">The sequence shown here is derived from an EMBL/GenBank/DDBJ whole genome shotgun (WGS) entry which is preliminary data.</text>
</comment>
<feature type="region of interest" description="Disordered" evidence="1">
    <location>
        <begin position="568"/>
        <end position="597"/>
    </location>
</feature>
<feature type="compositionally biased region" description="Low complexity" evidence="1">
    <location>
        <begin position="159"/>
        <end position="177"/>
    </location>
</feature>
<feature type="region of interest" description="Disordered" evidence="1">
    <location>
        <begin position="95"/>
        <end position="209"/>
    </location>
</feature>
<evidence type="ECO:0000313" key="3">
    <source>
        <dbReference type="EMBL" id="KAF5313382.1"/>
    </source>
</evidence>